<dbReference type="EMBL" id="CP001720">
    <property type="protein sequence ID" value="ACV64602.1"/>
    <property type="molecule type" value="Genomic_DNA"/>
</dbReference>
<dbReference type="AlphaFoldDB" id="C8VXX3"/>
<name>C8VXX3_DESAS</name>
<dbReference type="KEGG" id="dae:Dtox_3909"/>
<dbReference type="eggNOG" id="ENOG5033GAX">
    <property type="taxonomic scope" value="Bacteria"/>
</dbReference>
<evidence type="ECO:0000313" key="2">
    <source>
        <dbReference type="Proteomes" id="UP000002217"/>
    </source>
</evidence>
<protein>
    <submittedName>
        <fullName evidence="1">Uncharacterized protein</fullName>
    </submittedName>
</protein>
<evidence type="ECO:0000313" key="1">
    <source>
        <dbReference type="EMBL" id="ACV64602.1"/>
    </source>
</evidence>
<dbReference type="RefSeq" id="WP_015759279.1">
    <property type="nucleotide sequence ID" value="NC_013216.1"/>
</dbReference>
<accession>C8VXX3</accession>
<proteinExistence type="predicted"/>
<dbReference type="OrthoDB" id="983063at2"/>
<reference evidence="1 2" key="1">
    <citation type="journal article" date="2009" name="Stand. Genomic Sci.">
        <title>Complete genome sequence of Desulfotomaculum acetoxidans type strain (5575).</title>
        <authorList>
            <person name="Spring S."/>
            <person name="Lapidus A."/>
            <person name="Schroder M."/>
            <person name="Gleim D."/>
            <person name="Sims D."/>
            <person name="Meincke L."/>
            <person name="Glavina Del Rio T."/>
            <person name="Tice H."/>
            <person name="Copeland A."/>
            <person name="Cheng J.F."/>
            <person name="Lucas S."/>
            <person name="Chen F."/>
            <person name="Nolan M."/>
            <person name="Bruce D."/>
            <person name="Goodwin L."/>
            <person name="Pitluck S."/>
            <person name="Ivanova N."/>
            <person name="Mavromatis K."/>
            <person name="Mikhailova N."/>
            <person name="Pati A."/>
            <person name="Chen A."/>
            <person name="Palaniappan K."/>
            <person name="Land M."/>
            <person name="Hauser L."/>
            <person name="Chang Y.J."/>
            <person name="Jeffries C.D."/>
            <person name="Chain P."/>
            <person name="Saunders E."/>
            <person name="Brettin T."/>
            <person name="Detter J.C."/>
            <person name="Goker M."/>
            <person name="Bristow J."/>
            <person name="Eisen J.A."/>
            <person name="Markowitz V."/>
            <person name="Hugenholtz P."/>
            <person name="Kyrpides N.C."/>
            <person name="Klenk H.P."/>
            <person name="Han C."/>
        </authorList>
    </citation>
    <scope>NUCLEOTIDE SEQUENCE [LARGE SCALE GENOMIC DNA]</scope>
    <source>
        <strain evidence="2">ATCC 49208 / DSM 771 / VKM B-1644</strain>
    </source>
</reference>
<gene>
    <name evidence="1" type="ordered locus">Dtox_3909</name>
</gene>
<dbReference type="Proteomes" id="UP000002217">
    <property type="component" value="Chromosome"/>
</dbReference>
<dbReference type="STRING" id="485916.Dtox_3909"/>
<sequence>MAKIPKTKKQRSLFTGLSNNNKAKQDEQDSNSMFLFSLKDLDREQGQSLIEWEKEGILARAFELIRNYCCSTLTSQSNTDKFTVYGDFPPKNVTEFFHPKHIPDDALWARIHITGKQCIIGHVVRNVFYVVFLDKDHEFYKSKLKHT</sequence>
<organism evidence="1 2">
    <name type="scientific">Desulfofarcimen acetoxidans (strain ATCC 49208 / DSM 771 / KCTC 5769 / VKM B-1644 / 5575)</name>
    <name type="common">Desulfotomaculum acetoxidans</name>
    <dbReference type="NCBI Taxonomy" id="485916"/>
    <lineage>
        <taxon>Bacteria</taxon>
        <taxon>Bacillati</taxon>
        <taxon>Bacillota</taxon>
        <taxon>Clostridia</taxon>
        <taxon>Eubacteriales</taxon>
        <taxon>Peptococcaceae</taxon>
        <taxon>Desulfofarcimen</taxon>
    </lineage>
</organism>
<dbReference type="HOGENOM" id="CLU_1765054_0_0_9"/>
<keyword evidence="2" id="KW-1185">Reference proteome</keyword>